<accession>A0A5K3EJL9</accession>
<name>A0A5K3EJL9_MESCO</name>
<organism evidence="1">
    <name type="scientific">Mesocestoides corti</name>
    <name type="common">Flatworm</name>
    <dbReference type="NCBI Taxonomy" id="53468"/>
    <lineage>
        <taxon>Eukaryota</taxon>
        <taxon>Metazoa</taxon>
        <taxon>Spiralia</taxon>
        <taxon>Lophotrochozoa</taxon>
        <taxon>Platyhelminthes</taxon>
        <taxon>Cestoda</taxon>
        <taxon>Eucestoda</taxon>
        <taxon>Cyclophyllidea</taxon>
        <taxon>Mesocestoididae</taxon>
        <taxon>Mesocestoides</taxon>
    </lineage>
</organism>
<sequence>MFLILSFTCCESRLFTPAPPFHSLSPAVRILNSRLISTNIYPGLSLHLGLDVGACRTHASEV</sequence>
<dbReference type="WBParaSite" id="MCU_001079-RA">
    <property type="protein sequence ID" value="MCU_001079-RA"/>
    <property type="gene ID" value="MCU_001079"/>
</dbReference>
<protein>
    <submittedName>
        <fullName evidence="1">Secreted protein</fullName>
    </submittedName>
</protein>
<proteinExistence type="predicted"/>
<reference evidence="1" key="1">
    <citation type="submission" date="2019-11" db="UniProtKB">
        <authorList>
            <consortium name="WormBaseParasite"/>
        </authorList>
    </citation>
    <scope>IDENTIFICATION</scope>
</reference>
<evidence type="ECO:0000313" key="1">
    <source>
        <dbReference type="WBParaSite" id="MCU_001079-RA"/>
    </source>
</evidence>
<dbReference type="AlphaFoldDB" id="A0A5K3EJL9"/>